<proteinExistence type="predicted"/>
<accession>A0ABX2R7R8</accession>
<organism evidence="1 2">
    <name type="scientific">Carboxydothermus ferrireducens DSM 11255</name>
    <dbReference type="NCBI Taxonomy" id="1119529"/>
    <lineage>
        <taxon>Bacteria</taxon>
        <taxon>Bacillati</taxon>
        <taxon>Bacillota</taxon>
        <taxon>Clostridia</taxon>
        <taxon>Thermoanaerobacterales</taxon>
        <taxon>Thermoanaerobacteraceae</taxon>
        <taxon>Carboxydothermus</taxon>
    </lineage>
</organism>
<dbReference type="Proteomes" id="UP000604066">
    <property type="component" value="Unassembled WGS sequence"/>
</dbReference>
<evidence type="ECO:0000313" key="2">
    <source>
        <dbReference type="Proteomes" id="UP000604066"/>
    </source>
</evidence>
<dbReference type="RefSeq" id="WP_084138846.1">
    <property type="nucleotide sequence ID" value="NZ_ATYG01000015.1"/>
</dbReference>
<evidence type="ECO:0008006" key="3">
    <source>
        <dbReference type="Google" id="ProtNLM"/>
    </source>
</evidence>
<gene>
    <name evidence="1" type="ORF">HDG70_000915</name>
</gene>
<keyword evidence="2" id="KW-1185">Reference proteome</keyword>
<dbReference type="Pfam" id="PF09388">
    <property type="entry name" value="SpoOE-like"/>
    <property type="match status" value="1"/>
</dbReference>
<sequence>MNIGKILIKIEKTRRTLMNIDLSEREKLIKISQKLDELIVLYYKLKEKMN</sequence>
<name>A0ABX2R7R8_9THEO</name>
<dbReference type="InterPro" id="IPR037208">
    <property type="entry name" value="Spo0E-like_sf"/>
</dbReference>
<protein>
    <recommendedName>
        <fullName evidence="3">Spo0E like sporulation regulatory protein</fullName>
    </recommendedName>
</protein>
<dbReference type="Gene3D" id="4.10.280.10">
    <property type="entry name" value="Helix-loop-helix DNA-binding domain"/>
    <property type="match status" value="1"/>
</dbReference>
<dbReference type="SUPFAM" id="SSF140500">
    <property type="entry name" value="BAS1536-like"/>
    <property type="match status" value="1"/>
</dbReference>
<dbReference type="InterPro" id="IPR018540">
    <property type="entry name" value="Spo0E-like"/>
</dbReference>
<dbReference type="EMBL" id="JACCBS010000001">
    <property type="protein sequence ID" value="NYE57209.1"/>
    <property type="molecule type" value="Genomic_DNA"/>
</dbReference>
<dbReference type="InterPro" id="IPR036638">
    <property type="entry name" value="HLH_DNA-bd_sf"/>
</dbReference>
<comment type="caution">
    <text evidence="1">The sequence shown here is derived from an EMBL/GenBank/DDBJ whole genome shotgun (WGS) entry which is preliminary data.</text>
</comment>
<evidence type="ECO:0000313" key="1">
    <source>
        <dbReference type="EMBL" id="NYE57209.1"/>
    </source>
</evidence>
<reference evidence="1 2" key="1">
    <citation type="submission" date="2020-07" db="EMBL/GenBank/DDBJ databases">
        <title>Genomic Encyclopedia of Type Strains, Phase III (KMG-III): the genomes of soil and plant-associated and newly described type strains.</title>
        <authorList>
            <person name="Whitman W."/>
        </authorList>
    </citation>
    <scope>NUCLEOTIDE SEQUENCE [LARGE SCALE GENOMIC DNA]</scope>
    <source>
        <strain evidence="1 2">DSM 11255</strain>
    </source>
</reference>